<protein>
    <submittedName>
        <fullName evidence="1">Uncharacterized protein</fullName>
    </submittedName>
</protein>
<name>A0ABD2WI69_9HYME</name>
<organism evidence="1 2">
    <name type="scientific">Trichogramma kaykai</name>
    <dbReference type="NCBI Taxonomy" id="54128"/>
    <lineage>
        <taxon>Eukaryota</taxon>
        <taxon>Metazoa</taxon>
        <taxon>Ecdysozoa</taxon>
        <taxon>Arthropoda</taxon>
        <taxon>Hexapoda</taxon>
        <taxon>Insecta</taxon>
        <taxon>Pterygota</taxon>
        <taxon>Neoptera</taxon>
        <taxon>Endopterygota</taxon>
        <taxon>Hymenoptera</taxon>
        <taxon>Apocrita</taxon>
        <taxon>Proctotrupomorpha</taxon>
        <taxon>Chalcidoidea</taxon>
        <taxon>Trichogrammatidae</taxon>
        <taxon>Trichogramma</taxon>
    </lineage>
</organism>
<comment type="caution">
    <text evidence="1">The sequence shown here is derived from an EMBL/GenBank/DDBJ whole genome shotgun (WGS) entry which is preliminary data.</text>
</comment>
<sequence>MNKSWRKLLPDFVNQNDSENENFIPSLLRLSREIGGEGFVDVHETEIVELVNSQSECLTPEEIDQIIDEPETTEEPIIAEEEPTLKKNNIGKILVWLEDAIQEALSFDPIMSRSLLFKQEGEAALRPYEELYNDMTRRAKQKRLTDYFNKN</sequence>
<gene>
    <name evidence="1" type="ORF">TKK_012821</name>
</gene>
<dbReference type="AlphaFoldDB" id="A0ABD2WI69"/>
<evidence type="ECO:0000313" key="1">
    <source>
        <dbReference type="EMBL" id="KAL3392783.1"/>
    </source>
</evidence>
<accession>A0ABD2WI69</accession>
<reference evidence="1 2" key="1">
    <citation type="journal article" date="2024" name="bioRxiv">
        <title>A reference genome for Trichogramma kaykai: A tiny desert-dwelling parasitoid wasp with competing sex-ratio distorters.</title>
        <authorList>
            <person name="Culotta J."/>
            <person name="Lindsey A.R."/>
        </authorList>
    </citation>
    <scope>NUCLEOTIDE SEQUENCE [LARGE SCALE GENOMIC DNA]</scope>
    <source>
        <strain evidence="1 2">KSX58</strain>
    </source>
</reference>
<keyword evidence="2" id="KW-1185">Reference proteome</keyword>
<proteinExistence type="predicted"/>
<evidence type="ECO:0000313" key="2">
    <source>
        <dbReference type="Proteomes" id="UP001627154"/>
    </source>
</evidence>
<dbReference type="EMBL" id="JBJJXI010000102">
    <property type="protein sequence ID" value="KAL3392783.1"/>
    <property type="molecule type" value="Genomic_DNA"/>
</dbReference>
<dbReference type="Proteomes" id="UP001627154">
    <property type="component" value="Unassembled WGS sequence"/>
</dbReference>